<dbReference type="CDD" id="cd00077">
    <property type="entry name" value="HDc"/>
    <property type="match status" value="1"/>
</dbReference>
<dbReference type="EMBL" id="JACHHK010000001">
    <property type="protein sequence ID" value="MBB5182125.1"/>
    <property type="molecule type" value="Genomic_DNA"/>
</dbReference>
<comment type="caution">
    <text evidence="2">The sequence shown here is derived from an EMBL/GenBank/DDBJ whole genome shotgun (WGS) entry which is preliminary data.</text>
</comment>
<keyword evidence="3" id="KW-1185">Reference proteome</keyword>
<protein>
    <recommendedName>
        <fullName evidence="1">HD domain-containing protein</fullName>
    </recommendedName>
</protein>
<dbReference type="SUPFAM" id="SSF109604">
    <property type="entry name" value="HD-domain/PDEase-like"/>
    <property type="match status" value="1"/>
</dbReference>
<organism evidence="2 3">
    <name type="scientific">Catenisphaera adipataccumulans</name>
    <dbReference type="NCBI Taxonomy" id="700500"/>
    <lineage>
        <taxon>Bacteria</taxon>
        <taxon>Bacillati</taxon>
        <taxon>Bacillota</taxon>
        <taxon>Erysipelotrichia</taxon>
        <taxon>Erysipelotrichales</taxon>
        <taxon>Erysipelotrichaceae</taxon>
        <taxon>Catenisphaera</taxon>
    </lineage>
</organism>
<dbReference type="AlphaFoldDB" id="A0A7W8FVY7"/>
<gene>
    <name evidence="2" type="ORF">HNQ47_000128</name>
</gene>
<evidence type="ECO:0000313" key="2">
    <source>
        <dbReference type="EMBL" id="MBB5182125.1"/>
    </source>
</evidence>
<dbReference type="Pfam" id="PF01966">
    <property type="entry name" value="HD"/>
    <property type="match status" value="1"/>
</dbReference>
<reference evidence="2 3" key="1">
    <citation type="submission" date="2020-08" db="EMBL/GenBank/DDBJ databases">
        <title>Genomic Encyclopedia of Type Strains, Phase IV (KMG-IV): sequencing the most valuable type-strain genomes for metagenomic binning, comparative biology and taxonomic classification.</title>
        <authorList>
            <person name="Goeker M."/>
        </authorList>
    </citation>
    <scope>NUCLEOTIDE SEQUENCE [LARGE SCALE GENOMIC DNA]</scope>
    <source>
        <strain evidence="2 3">DSM 25799</strain>
    </source>
</reference>
<dbReference type="InterPro" id="IPR003607">
    <property type="entry name" value="HD/PDEase_dom"/>
</dbReference>
<name>A0A7W8FVY7_9FIRM</name>
<dbReference type="Proteomes" id="UP000539953">
    <property type="component" value="Unassembled WGS sequence"/>
</dbReference>
<dbReference type="RefSeq" id="WP_183326575.1">
    <property type="nucleotide sequence ID" value="NZ_JACHHK010000001.1"/>
</dbReference>
<feature type="domain" description="HD" evidence="1">
    <location>
        <begin position="27"/>
        <end position="119"/>
    </location>
</feature>
<proteinExistence type="predicted"/>
<evidence type="ECO:0000259" key="1">
    <source>
        <dbReference type="Pfam" id="PF01966"/>
    </source>
</evidence>
<sequence length="172" mass="19822">MEKIVAEAIMKMNAFYQQTSDARRHDINHFLKVWGFAHTIGIAEGLDARTQETLELAAVVHDIACPLCREKYGSTNGRYQEMEGKPLTRTFFEDFDLPAEQLERIVYLVGHHHSFQNVDGQDYQILLEADFLVNADESNLEHETIKTFRDRVFQTKTGRQLLENVYGERSAA</sequence>
<evidence type="ECO:0000313" key="3">
    <source>
        <dbReference type="Proteomes" id="UP000539953"/>
    </source>
</evidence>
<dbReference type="Gene3D" id="1.10.3210.10">
    <property type="entry name" value="Hypothetical protein af1432"/>
    <property type="match status" value="1"/>
</dbReference>
<dbReference type="InterPro" id="IPR006674">
    <property type="entry name" value="HD_domain"/>
</dbReference>
<accession>A0A7W8FVY7</accession>